<sequence>MLSKLFEKHGSDKHRNGYTDLYESLFKNIRDRDLVILEIGVGCKIIMGREYSPGASLMAWGDYFPRARIFGTDVAYEVTNLTMMDGRVTTHYCDSTDLKQVADFMNEVRKTLDILEDQSVFDLIIDDGSHLQNSQIKTLRHFFPMLRKNGIWITEDIGGDSRNLGYKSCRKFHPPRKIIKEIIGEDTSCYVVHDWVQHDSAVLVISV</sequence>
<dbReference type="Gene3D" id="3.40.50.150">
    <property type="entry name" value="Vaccinia Virus protein VP39"/>
    <property type="match status" value="1"/>
</dbReference>
<dbReference type="InterPro" id="IPR029063">
    <property type="entry name" value="SAM-dependent_MTases_sf"/>
</dbReference>
<name>A0A481ZAV1_9VIRU</name>
<protein>
    <submittedName>
        <fullName evidence="1">Methyltransferase</fullName>
    </submittedName>
</protein>
<accession>A0A481ZAV1</accession>
<reference evidence="1" key="1">
    <citation type="journal article" date="2019" name="MBio">
        <title>Virus Genomes from Deep Sea Sediments Expand the Ocean Megavirome and Support Independent Origins of Viral Gigantism.</title>
        <authorList>
            <person name="Backstrom D."/>
            <person name="Yutin N."/>
            <person name="Jorgensen S.L."/>
            <person name="Dharamshi J."/>
            <person name="Homa F."/>
            <person name="Zaremba-Niedwiedzka K."/>
            <person name="Spang A."/>
            <person name="Wolf Y.I."/>
            <person name="Koonin E.V."/>
            <person name="Ettema T.J."/>
        </authorList>
    </citation>
    <scope>NUCLEOTIDE SEQUENCE</scope>
</reference>
<dbReference type="SUPFAM" id="SSF53335">
    <property type="entry name" value="S-adenosyl-L-methionine-dependent methyltransferases"/>
    <property type="match status" value="1"/>
</dbReference>
<keyword evidence="1" id="KW-0489">Methyltransferase</keyword>
<gene>
    <name evidence="1" type="ORF">LCPAC403_01870</name>
</gene>
<proteinExistence type="predicted"/>
<organism evidence="1">
    <name type="scientific">Pithovirus LCPAC403</name>
    <dbReference type="NCBI Taxonomy" id="2506596"/>
    <lineage>
        <taxon>Viruses</taxon>
        <taxon>Pithoviruses</taxon>
    </lineage>
</organism>
<dbReference type="EMBL" id="MK500589">
    <property type="protein sequence ID" value="QBK93053.1"/>
    <property type="molecule type" value="Genomic_DNA"/>
</dbReference>
<evidence type="ECO:0000313" key="1">
    <source>
        <dbReference type="EMBL" id="QBK93053.1"/>
    </source>
</evidence>
<dbReference type="GO" id="GO:0032259">
    <property type="term" value="P:methylation"/>
    <property type="evidence" value="ECO:0007669"/>
    <property type="project" value="UniProtKB-KW"/>
</dbReference>
<keyword evidence="1" id="KW-0808">Transferase</keyword>
<dbReference type="GO" id="GO:0008168">
    <property type="term" value="F:methyltransferase activity"/>
    <property type="evidence" value="ECO:0007669"/>
    <property type="project" value="UniProtKB-KW"/>
</dbReference>